<feature type="transmembrane region" description="Helical" evidence="1">
    <location>
        <begin position="250"/>
        <end position="273"/>
    </location>
</feature>
<evidence type="ECO:0008006" key="4">
    <source>
        <dbReference type="Google" id="ProtNLM"/>
    </source>
</evidence>
<dbReference type="Proteomes" id="UP000319613">
    <property type="component" value="Unassembled WGS sequence"/>
</dbReference>
<organism evidence="2 3">
    <name type="scientific">Candidatus Doudnabacteria bacterium Gr01-1014_77</name>
    <dbReference type="NCBI Taxonomy" id="2017133"/>
    <lineage>
        <taxon>Bacteria</taxon>
        <taxon>Candidatus Doudnaibacteriota</taxon>
    </lineage>
</organism>
<evidence type="ECO:0000313" key="2">
    <source>
        <dbReference type="EMBL" id="TSC65714.1"/>
    </source>
</evidence>
<dbReference type="AlphaFoldDB" id="A0A554JBK2"/>
<feature type="transmembrane region" description="Helical" evidence="1">
    <location>
        <begin position="223"/>
        <end position="243"/>
    </location>
</feature>
<dbReference type="EMBL" id="VMFF01000032">
    <property type="protein sequence ID" value="TSC65714.1"/>
    <property type="molecule type" value="Genomic_DNA"/>
</dbReference>
<keyword evidence="1" id="KW-0812">Transmembrane</keyword>
<name>A0A554JBK2_9BACT</name>
<feature type="transmembrane region" description="Helical" evidence="1">
    <location>
        <begin position="65"/>
        <end position="86"/>
    </location>
</feature>
<accession>A0A554JBK2</accession>
<protein>
    <recommendedName>
        <fullName evidence="4">Glycerophosphoryl diester phosphodiesterase membrane domain-containing protein</fullName>
    </recommendedName>
</protein>
<evidence type="ECO:0000313" key="3">
    <source>
        <dbReference type="Proteomes" id="UP000319613"/>
    </source>
</evidence>
<proteinExistence type="predicted"/>
<feature type="transmembrane region" description="Helical" evidence="1">
    <location>
        <begin position="196"/>
        <end position="217"/>
    </location>
</feature>
<sequence length="306" mass="34864">MLSLSEILTRAYIYTKNHKSLWFFGFFLTGWGVMNFVRRVDLNADHLDRYYRHILNYVTNHPLELVISIISLILLIVIASFVGAIARSSIIHAADLLDKEEPVTFRAVLKYATKSVWRVFFAGLFTNAVIIFFFAWLALPLWLVFKNGFELRGFILIVAALVIFIPIIIVLSLVNIFACCYIVIYKLKLKDAFASAFDLLAVFWQQVIALFVMLFVIYFFFFFFSATLVGFIGVLAYLPIILVKSLSLQWFAAIILALIVILSLALLLVNAILNVFTNFAWTIFFLDIVKAKYIKDAKPVGQHAGG</sequence>
<comment type="caution">
    <text evidence="2">The sequence shown here is derived from an EMBL/GenBank/DDBJ whole genome shotgun (WGS) entry which is preliminary data.</text>
</comment>
<feature type="transmembrane region" description="Helical" evidence="1">
    <location>
        <begin position="119"/>
        <end position="142"/>
    </location>
</feature>
<evidence type="ECO:0000256" key="1">
    <source>
        <dbReference type="SAM" id="Phobius"/>
    </source>
</evidence>
<gene>
    <name evidence="2" type="ORF">G01um101477_371</name>
</gene>
<keyword evidence="1" id="KW-0472">Membrane</keyword>
<reference evidence="2 3" key="1">
    <citation type="submission" date="2017-07" db="EMBL/GenBank/DDBJ databases">
        <title>Mechanisms for carbon and nitrogen cycling indicate functional differentiation within the Candidate Phyla Radiation.</title>
        <authorList>
            <person name="Danczak R.E."/>
            <person name="Johnston M.D."/>
            <person name="Kenah C."/>
            <person name="Slattery M."/>
            <person name="Wrighton K.C."/>
            <person name="Wilkins M.J."/>
        </authorList>
    </citation>
    <scope>NUCLEOTIDE SEQUENCE [LARGE SCALE GENOMIC DNA]</scope>
    <source>
        <strain evidence="2">Gr01-1014_77</strain>
    </source>
</reference>
<feature type="transmembrane region" description="Helical" evidence="1">
    <location>
        <begin position="21"/>
        <end position="37"/>
    </location>
</feature>
<feature type="transmembrane region" description="Helical" evidence="1">
    <location>
        <begin position="154"/>
        <end position="184"/>
    </location>
</feature>
<keyword evidence="1" id="KW-1133">Transmembrane helix</keyword>